<sequence>MSDRDDEFEVRPGRSRDGGTKGRQAKSFVGQVMRAANKGGRGGHSGRTYTPHRKGGSVSRFGRGRVTAPRRARRATDRRVVVKMRIVRHQGSRFRAAPLARHANYLEREGVTRDGTPGRSFDAAGDQANGNAFADRCEDDRHHFRMIISPEDAREMDDLRAFTRELMADAQRDLGTSLDWVAVDHWNTDDPHIHVLVRGRGDDGRDLVISRDYISEGFRHRAEDRVTLELGPRTQREIHAALGREVQADRWTSLDRSLRDIADLHGGIVDLRPDSNGRGPENRHLLVGRAQKLEAMGLVEPLGPAAWTMKSGLEEKLRDLAIRGDIIKTMHKAMARDTANPDVSRFAIHHGPPVDPVVGRLVDRGLYDELKGSAYAVVDGVDGRTHHLRFEDIDMTGDAKPGAIVELRSWEDARGQQRHSLATRSDLSLGEQITSDGATWLDRNLIAPERPILSGGFGADVAAAMEARIDHLVNEGLAERRGARVIFARALIQTLKEREMLHVKTDLVDRTGLAPLPSRPGDHVAGIYRQRVTLASGRFAMIDDGLGFQLVPWRPALEQHLGRHVSGTMTPGGGVDWSFGRQRGLGL</sequence>
<dbReference type="InterPro" id="IPR021795">
    <property type="entry name" value="DUF3363"/>
</dbReference>
<proteinExistence type="predicted"/>
<name>U2ZU13_9SPHN</name>
<dbReference type="KEGG" id="ntd:EGO55_09010"/>
<dbReference type="EMBL" id="BASZ01000004">
    <property type="protein sequence ID" value="GAD48844.1"/>
    <property type="molecule type" value="Genomic_DNA"/>
</dbReference>
<keyword evidence="3" id="KW-1185">Reference proteome</keyword>
<feature type="region of interest" description="Disordered" evidence="1">
    <location>
        <begin position="1"/>
        <end position="76"/>
    </location>
</feature>
<reference evidence="2 3" key="1">
    <citation type="submission" date="2013-09" db="EMBL/GenBank/DDBJ databases">
        <title>Whole genome shotgun sequence of Novosphingobium tardaugens NBRC 16725.</title>
        <authorList>
            <person name="Isaki S."/>
            <person name="Hosoyama A."/>
            <person name="Tsuchikane K."/>
            <person name="Katsumata H."/>
            <person name="Ando Y."/>
            <person name="Yamazaki S."/>
            <person name="Fujita N."/>
        </authorList>
    </citation>
    <scope>NUCLEOTIDE SEQUENCE [LARGE SCALE GENOMIC DNA]</scope>
    <source>
        <strain evidence="2 3">NBRC 16725</strain>
    </source>
</reference>
<dbReference type="Proteomes" id="UP000016568">
    <property type="component" value="Unassembled WGS sequence"/>
</dbReference>
<gene>
    <name evidence="2" type="ORF">NT2_04_02570</name>
</gene>
<comment type="caution">
    <text evidence="2">The sequence shown here is derived from an EMBL/GenBank/DDBJ whole genome shotgun (WGS) entry which is preliminary data.</text>
</comment>
<evidence type="ECO:0000313" key="3">
    <source>
        <dbReference type="Proteomes" id="UP000016568"/>
    </source>
</evidence>
<evidence type="ECO:0008006" key="4">
    <source>
        <dbReference type="Google" id="ProtNLM"/>
    </source>
</evidence>
<dbReference type="RefSeq" id="WP_021689751.1">
    <property type="nucleotide sequence ID" value="NZ_BASZ01000004.1"/>
</dbReference>
<dbReference type="eggNOG" id="COG3843">
    <property type="taxonomic scope" value="Bacteria"/>
</dbReference>
<protein>
    <recommendedName>
        <fullName evidence="4">Type VI secretion protein</fullName>
    </recommendedName>
</protein>
<dbReference type="OrthoDB" id="9809969at2"/>
<dbReference type="AlphaFoldDB" id="U2ZU13"/>
<feature type="compositionally biased region" description="Basic and acidic residues" evidence="1">
    <location>
        <begin position="1"/>
        <end position="20"/>
    </location>
</feature>
<accession>U2ZU13</accession>
<feature type="compositionally biased region" description="Low complexity" evidence="1">
    <location>
        <begin position="56"/>
        <end position="67"/>
    </location>
</feature>
<organism evidence="2 3">
    <name type="scientific">Caenibius tardaugens NBRC 16725</name>
    <dbReference type="NCBI Taxonomy" id="1219035"/>
    <lineage>
        <taxon>Bacteria</taxon>
        <taxon>Pseudomonadati</taxon>
        <taxon>Pseudomonadota</taxon>
        <taxon>Alphaproteobacteria</taxon>
        <taxon>Sphingomonadales</taxon>
        <taxon>Erythrobacteraceae</taxon>
        <taxon>Caenibius</taxon>
    </lineage>
</organism>
<evidence type="ECO:0000256" key="1">
    <source>
        <dbReference type="SAM" id="MobiDB-lite"/>
    </source>
</evidence>
<evidence type="ECO:0000313" key="2">
    <source>
        <dbReference type="EMBL" id="GAD48844.1"/>
    </source>
</evidence>
<dbReference type="Pfam" id="PF11843">
    <property type="entry name" value="DUF3363"/>
    <property type="match status" value="1"/>
</dbReference>